<feature type="chain" id="PRO_5040497901" description="DM13 domain-containing protein" evidence="2">
    <location>
        <begin position="22"/>
        <end position="194"/>
    </location>
</feature>
<dbReference type="AlphaFoldDB" id="A0A9P8L877"/>
<dbReference type="InterPro" id="IPR045879">
    <property type="entry name" value="B561A"/>
</dbReference>
<organism evidence="4 5">
    <name type="scientific">Trichoglossum hirsutum</name>
    <dbReference type="NCBI Taxonomy" id="265104"/>
    <lineage>
        <taxon>Eukaryota</taxon>
        <taxon>Fungi</taxon>
        <taxon>Dikarya</taxon>
        <taxon>Ascomycota</taxon>
        <taxon>Pezizomycotina</taxon>
        <taxon>Geoglossomycetes</taxon>
        <taxon>Geoglossales</taxon>
        <taxon>Geoglossaceae</taxon>
        <taxon>Trichoglossum</taxon>
    </lineage>
</organism>
<evidence type="ECO:0000259" key="3">
    <source>
        <dbReference type="PROSITE" id="PS51549"/>
    </source>
</evidence>
<feature type="transmembrane region" description="Helical" evidence="1">
    <location>
        <begin position="172"/>
        <end position="193"/>
    </location>
</feature>
<dbReference type="PANTHER" id="PTHR47281:SF1">
    <property type="entry name" value="OS09G0557700 PROTEIN"/>
    <property type="match status" value="1"/>
</dbReference>
<keyword evidence="2" id="KW-0732">Signal</keyword>
<evidence type="ECO:0000313" key="5">
    <source>
        <dbReference type="Proteomes" id="UP000750711"/>
    </source>
</evidence>
<dbReference type="EMBL" id="JAGHQM010001237">
    <property type="protein sequence ID" value="KAH0556076.1"/>
    <property type="molecule type" value="Genomic_DNA"/>
</dbReference>
<keyword evidence="1" id="KW-1133">Transmembrane helix</keyword>
<dbReference type="PROSITE" id="PS51549">
    <property type="entry name" value="DM13"/>
    <property type="match status" value="1"/>
</dbReference>
<dbReference type="Proteomes" id="UP000750711">
    <property type="component" value="Unassembled WGS sequence"/>
</dbReference>
<sequence>MFINSSLLFTAFALFSSFTSAQSTATQSSAAAPSSSSSDSSTKAGWSGTLSSLSGGLQGVVKVVDPTTLMISNFKLGDASAPALYWWGAKDGNLKGGFRISNTQIKDTSAGKDITIKLDAGKTVADFATVGLWCERFGVDFGQTTLQADGGSSSSSGASPSSAPSPKANSALSLPVPVYVGIWAGLVAAGWIFL</sequence>
<evidence type="ECO:0000313" key="4">
    <source>
        <dbReference type="EMBL" id="KAH0556076.1"/>
    </source>
</evidence>
<dbReference type="Pfam" id="PF10517">
    <property type="entry name" value="DM13"/>
    <property type="match status" value="1"/>
</dbReference>
<evidence type="ECO:0000256" key="1">
    <source>
        <dbReference type="SAM" id="Phobius"/>
    </source>
</evidence>
<gene>
    <name evidence="4" type="ORF">GP486_005989</name>
</gene>
<dbReference type="PANTHER" id="PTHR47281">
    <property type="entry name" value="OS09G0557700 PROTEIN"/>
    <property type="match status" value="1"/>
</dbReference>
<feature type="signal peptide" evidence="2">
    <location>
        <begin position="1"/>
        <end position="21"/>
    </location>
</feature>
<comment type="caution">
    <text evidence="4">The sequence shown here is derived from an EMBL/GenBank/DDBJ whole genome shotgun (WGS) entry which is preliminary data.</text>
</comment>
<name>A0A9P8L877_9PEZI</name>
<evidence type="ECO:0000256" key="2">
    <source>
        <dbReference type="SAM" id="SignalP"/>
    </source>
</evidence>
<dbReference type="SMART" id="SM00686">
    <property type="entry name" value="DM13"/>
    <property type="match status" value="1"/>
</dbReference>
<keyword evidence="1" id="KW-0472">Membrane</keyword>
<keyword evidence="1" id="KW-0812">Transmembrane</keyword>
<accession>A0A9P8L877</accession>
<dbReference type="InterPro" id="IPR019545">
    <property type="entry name" value="DM13_domain"/>
</dbReference>
<proteinExistence type="predicted"/>
<reference evidence="4" key="1">
    <citation type="submission" date="2021-03" db="EMBL/GenBank/DDBJ databases">
        <title>Comparative genomics and phylogenomic investigation of the class Geoglossomycetes provide insights into ecological specialization and systematics.</title>
        <authorList>
            <person name="Melie T."/>
            <person name="Pirro S."/>
            <person name="Miller A.N."/>
            <person name="Quandt A."/>
        </authorList>
    </citation>
    <scope>NUCLEOTIDE SEQUENCE</scope>
    <source>
        <strain evidence="4">CAQ_001_2017</strain>
    </source>
</reference>
<protein>
    <recommendedName>
        <fullName evidence="3">DM13 domain-containing protein</fullName>
    </recommendedName>
</protein>
<feature type="domain" description="DM13" evidence="3">
    <location>
        <begin position="44"/>
        <end position="147"/>
    </location>
</feature>
<keyword evidence="5" id="KW-1185">Reference proteome</keyword>